<keyword evidence="2" id="KW-0804">Transcription</keyword>
<protein>
    <submittedName>
        <fullName evidence="5">Putative DNA-binding transcriptional regulator YafY</fullName>
    </submittedName>
</protein>
<evidence type="ECO:0000259" key="4">
    <source>
        <dbReference type="PROSITE" id="PS51000"/>
    </source>
</evidence>
<dbReference type="InterPro" id="IPR036390">
    <property type="entry name" value="WH_DNA-bd_sf"/>
</dbReference>
<evidence type="ECO:0000256" key="1">
    <source>
        <dbReference type="ARBA" id="ARBA00023015"/>
    </source>
</evidence>
<dbReference type="EMBL" id="JACHIV010000001">
    <property type="protein sequence ID" value="MBB5071196.1"/>
    <property type="molecule type" value="Genomic_DNA"/>
</dbReference>
<evidence type="ECO:0000256" key="3">
    <source>
        <dbReference type="SAM" id="SignalP"/>
    </source>
</evidence>
<proteinExistence type="predicted"/>
<keyword evidence="1" id="KW-0805">Transcription regulation</keyword>
<name>A0A840NFK0_9PSEU</name>
<sequence>MRAARLISLVLLLQSRGTMTGPALAAELEVTERTVVRDVLALSEAGVPIHAERGRHGGYRLLGGYRTRLTGLHRAEAEALLLAGIPGPAADMGLTDAVSSARRKISAALAPGHRDVPDRVSGRFHLDAPGWFRDAAAPPLLAELADAVWQDRALRAVYRRGEHDVHREIEPHGLVLKAGVWYLAGRTGGDFRVYRADRFRQVELAEPFHRDESFALPEFWARRGAEFARALLRDEIAVRISPAGLRALHVHVGHPSAADARAAAGEPDEQGWVTTTLPVESLDVAHEQLLGLGSDVRVLAPEPLRERMARSAAALAELYAADQRYPVTSSGRPASTTSVM</sequence>
<dbReference type="PROSITE" id="PS52050">
    <property type="entry name" value="WYL"/>
    <property type="match status" value="1"/>
</dbReference>
<keyword evidence="3" id="KW-0732">Signal</keyword>
<dbReference type="PIRSF" id="PIRSF016838">
    <property type="entry name" value="PafC"/>
    <property type="match status" value="1"/>
</dbReference>
<dbReference type="InterPro" id="IPR013196">
    <property type="entry name" value="HTH_11"/>
</dbReference>
<dbReference type="GO" id="GO:0003677">
    <property type="term" value="F:DNA binding"/>
    <property type="evidence" value="ECO:0007669"/>
    <property type="project" value="UniProtKB-KW"/>
</dbReference>
<dbReference type="InterPro" id="IPR028349">
    <property type="entry name" value="PafC-like"/>
</dbReference>
<dbReference type="InterPro" id="IPR026881">
    <property type="entry name" value="WYL_dom"/>
</dbReference>
<dbReference type="InterPro" id="IPR051534">
    <property type="entry name" value="CBASS_pafABC_assoc_protein"/>
</dbReference>
<dbReference type="PROSITE" id="PS51000">
    <property type="entry name" value="HTH_DEOR_2"/>
    <property type="match status" value="1"/>
</dbReference>
<evidence type="ECO:0000256" key="2">
    <source>
        <dbReference type="ARBA" id="ARBA00023163"/>
    </source>
</evidence>
<dbReference type="Gene3D" id="1.10.10.10">
    <property type="entry name" value="Winged helix-like DNA-binding domain superfamily/Winged helix DNA-binding domain"/>
    <property type="match status" value="1"/>
</dbReference>
<reference evidence="5 6" key="1">
    <citation type="submission" date="2020-08" db="EMBL/GenBank/DDBJ databases">
        <title>Sequencing the genomes of 1000 actinobacteria strains.</title>
        <authorList>
            <person name="Klenk H.-P."/>
        </authorList>
    </citation>
    <scope>NUCLEOTIDE SEQUENCE [LARGE SCALE GENOMIC DNA]</scope>
    <source>
        <strain evidence="5 6">DSM 45582</strain>
    </source>
</reference>
<dbReference type="GO" id="GO:0003700">
    <property type="term" value="F:DNA-binding transcription factor activity"/>
    <property type="evidence" value="ECO:0007669"/>
    <property type="project" value="InterPro"/>
</dbReference>
<dbReference type="PANTHER" id="PTHR34580:SF1">
    <property type="entry name" value="PROTEIN PAFC"/>
    <property type="match status" value="1"/>
</dbReference>
<dbReference type="AlphaFoldDB" id="A0A840NFK0"/>
<comment type="caution">
    <text evidence="5">The sequence shown here is derived from an EMBL/GenBank/DDBJ whole genome shotgun (WGS) entry which is preliminary data.</text>
</comment>
<dbReference type="InterPro" id="IPR036388">
    <property type="entry name" value="WH-like_DNA-bd_sf"/>
</dbReference>
<keyword evidence="6" id="KW-1185">Reference proteome</keyword>
<dbReference type="Proteomes" id="UP000580474">
    <property type="component" value="Unassembled WGS sequence"/>
</dbReference>
<feature type="domain" description="HTH deoR-type" evidence="4">
    <location>
        <begin position="2"/>
        <end position="61"/>
    </location>
</feature>
<dbReference type="SUPFAM" id="SSF46785">
    <property type="entry name" value="Winged helix' DNA-binding domain"/>
    <property type="match status" value="1"/>
</dbReference>
<keyword evidence="5" id="KW-0238">DNA-binding</keyword>
<accession>A0A840NFK0</accession>
<gene>
    <name evidence="5" type="ORF">BJ969_004284</name>
</gene>
<dbReference type="RefSeq" id="WP_184481351.1">
    <property type="nucleotide sequence ID" value="NZ_JACHIV010000001.1"/>
</dbReference>
<dbReference type="PANTHER" id="PTHR34580">
    <property type="match status" value="1"/>
</dbReference>
<dbReference type="Pfam" id="PF13280">
    <property type="entry name" value="WYL"/>
    <property type="match status" value="1"/>
</dbReference>
<dbReference type="Pfam" id="PF25583">
    <property type="entry name" value="WCX"/>
    <property type="match status" value="1"/>
</dbReference>
<feature type="chain" id="PRO_5032803790" evidence="3">
    <location>
        <begin position="26"/>
        <end position="340"/>
    </location>
</feature>
<evidence type="ECO:0000313" key="6">
    <source>
        <dbReference type="Proteomes" id="UP000580474"/>
    </source>
</evidence>
<evidence type="ECO:0000313" key="5">
    <source>
        <dbReference type="EMBL" id="MBB5071196.1"/>
    </source>
</evidence>
<dbReference type="InterPro" id="IPR057727">
    <property type="entry name" value="WCX_dom"/>
</dbReference>
<dbReference type="InterPro" id="IPR001034">
    <property type="entry name" value="DeoR_HTH"/>
</dbReference>
<organism evidence="5 6">
    <name type="scientific">Saccharopolyspora gloriosae</name>
    <dbReference type="NCBI Taxonomy" id="455344"/>
    <lineage>
        <taxon>Bacteria</taxon>
        <taxon>Bacillati</taxon>
        <taxon>Actinomycetota</taxon>
        <taxon>Actinomycetes</taxon>
        <taxon>Pseudonocardiales</taxon>
        <taxon>Pseudonocardiaceae</taxon>
        <taxon>Saccharopolyspora</taxon>
    </lineage>
</organism>
<feature type="signal peptide" evidence="3">
    <location>
        <begin position="1"/>
        <end position="25"/>
    </location>
</feature>
<dbReference type="Pfam" id="PF08279">
    <property type="entry name" value="HTH_11"/>
    <property type="match status" value="1"/>
</dbReference>